<keyword evidence="3 6" id="KW-0547">Nucleotide-binding</keyword>
<feature type="binding site" evidence="6">
    <location>
        <position position="565"/>
    </location>
    <ligand>
        <name>ATP</name>
        <dbReference type="ChEBI" id="CHEBI:30616"/>
    </ligand>
</feature>
<sequence>MVVHWDVAARSVFLTDTLQTKLGNFARRKQPDDRSPEGWYMTPEQERVMRWSPPECAGRETAQRRLNSAEDVWAFGFFLYELFTSGKLPYRVEEWQDQSKAMATMREVQRGALMPQPAACPDDVFDVMADCWNAQAHARPSATFDSYLSSDPAYASVYQPVSSADYHMPAASPSLPLTQATLSQHAAAYQPGLEPNYQTSHPVQQPTYSHLQQQPQPQQQQYRGYGGSSLHAPESAYQRVGPAPAQGPSHGYYAPHGSAVYQSGYQTSPSMPNDLASNAGSAGAQGRYLARAQEDATRQLMQENDTLRSETYSLPSGLQMETLRQQLVNAVLSAAEESGENPEHLISTLSTRHALRRDVAPSMPPLYGFEGRGPPGHGGVSVHTPTGTTPTNLEGVVHAPVMNHIRGQHASRTQPASGDYSSTSELPSGRNSISRAPAAGAGSNRSSMAMQGSDLRAGAPPVASVKQQPQTSSSQSLGHSQQQEQLQQQQTPYRQRGVAGSNGVDSNIQDGSLTLTSSALRLKNLDKMEQCLNERYLLREQLGRGASALVYRAVDLRQAQTVAVKIMTKSTGKHEASHEASTAHRMQHCGHTAKILDQFQAQFEGKDVHCLAMPLMSNGALFERVCPDAKQPLTARDSKRWIRQLITAAQAFEAAGLVHGDIKPENCLIDENSNLILHDFGTVVPAGFKYSSRIAGTELYMAPELLSRSACHTSQDVWAIALTWYAMLFADLPWDRADKHDPNFNLYISRGALAVGPRLQLLSSKLRNLLFRMLNPCPSQRATLAEMAAFLDQDQPWFRREEQSRRRRIISNSTGSRASHDSGITCGSPEPAGCDSGRSSPDMAPSPEPLTSSKQVLFKKNGAHSEARVRTTVM</sequence>
<evidence type="ECO:0000256" key="1">
    <source>
        <dbReference type="ARBA" id="ARBA00022527"/>
    </source>
</evidence>
<evidence type="ECO:0000313" key="10">
    <source>
        <dbReference type="Proteomes" id="UP000001357"/>
    </source>
</evidence>
<accession>A9UXX7</accession>
<dbReference type="AlphaFoldDB" id="A9UXX7"/>
<organism evidence="9 10">
    <name type="scientific">Monosiga brevicollis</name>
    <name type="common">Choanoflagellate</name>
    <dbReference type="NCBI Taxonomy" id="81824"/>
    <lineage>
        <taxon>Eukaryota</taxon>
        <taxon>Choanoflagellata</taxon>
        <taxon>Craspedida</taxon>
        <taxon>Salpingoecidae</taxon>
        <taxon>Monosiga</taxon>
    </lineage>
</organism>
<feature type="region of interest" description="Disordered" evidence="7">
    <location>
        <begin position="263"/>
        <end position="282"/>
    </location>
</feature>
<dbReference type="GeneID" id="5890471"/>
<feature type="region of interest" description="Disordered" evidence="7">
    <location>
        <begin position="192"/>
        <end position="233"/>
    </location>
</feature>
<dbReference type="Pfam" id="PF07714">
    <property type="entry name" value="PK_Tyr_Ser-Thr"/>
    <property type="match status" value="1"/>
</dbReference>
<dbReference type="Proteomes" id="UP000001357">
    <property type="component" value="Unassembled WGS sequence"/>
</dbReference>
<dbReference type="InParanoid" id="A9UXX7"/>
<feature type="compositionally biased region" description="Basic and acidic residues" evidence="7">
    <location>
        <begin position="863"/>
        <end position="874"/>
    </location>
</feature>
<keyword evidence="1" id="KW-0723">Serine/threonine-protein kinase</keyword>
<dbReference type="InterPro" id="IPR017441">
    <property type="entry name" value="Protein_kinase_ATP_BS"/>
</dbReference>
<dbReference type="EMBL" id="CH991549">
    <property type="protein sequence ID" value="EDQ89923.1"/>
    <property type="molecule type" value="Genomic_DNA"/>
</dbReference>
<dbReference type="eggNOG" id="KOG0583">
    <property type="taxonomic scope" value="Eukaryota"/>
</dbReference>
<dbReference type="InterPro" id="IPR000719">
    <property type="entry name" value="Prot_kinase_dom"/>
</dbReference>
<dbReference type="PROSITE" id="PS00107">
    <property type="entry name" value="PROTEIN_KINASE_ATP"/>
    <property type="match status" value="1"/>
</dbReference>
<feature type="domain" description="Protein kinase" evidence="8">
    <location>
        <begin position="536"/>
        <end position="798"/>
    </location>
</feature>
<dbReference type="PROSITE" id="PS00108">
    <property type="entry name" value="PROTEIN_KINASE_ST"/>
    <property type="match status" value="1"/>
</dbReference>
<dbReference type="STRING" id="81824.A9UXX7"/>
<dbReference type="KEGG" id="mbr:MONBRDRAFT_32144"/>
<protein>
    <recommendedName>
        <fullName evidence="8">Protein kinase domain-containing protein</fullName>
    </recommendedName>
</protein>
<evidence type="ECO:0000259" key="8">
    <source>
        <dbReference type="PROSITE" id="PS50011"/>
    </source>
</evidence>
<feature type="domain" description="Protein kinase" evidence="8">
    <location>
        <begin position="1"/>
        <end position="154"/>
    </location>
</feature>
<proteinExistence type="predicted"/>
<dbReference type="SUPFAM" id="SSF56112">
    <property type="entry name" value="Protein kinase-like (PK-like)"/>
    <property type="match status" value="2"/>
</dbReference>
<dbReference type="InterPro" id="IPR008271">
    <property type="entry name" value="Ser/Thr_kinase_AS"/>
</dbReference>
<feature type="region of interest" description="Disordered" evidence="7">
    <location>
        <begin position="408"/>
        <end position="510"/>
    </location>
</feature>
<gene>
    <name evidence="9" type="ORF">MONBRDRAFT_32144</name>
</gene>
<name>A9UXX7_MONBE</name>
<dbReference type="InterPro" id="IPR001245">
    <property type="entry name" value="Ser-Thr/Tyr_kinase_cat_dom"/>
</dbReference>
<dbReference type="SMART" id="SM00220">
    <property type="entry name" value="S_TKc"/>
    <property type="match status" value="1"/>
</dbReference>
<evidence type="ECO:0000256" key="7">
    <source>
        <dbReference type="SAM" id="MobiDB-lite"/>
    </source>
</evidence>
<dbReference type="GO" id="GO:0007165">
    <property type="term" value="P:signal transduction"/>
    <property type="evidence" value="ECO:0000318"/>
    <property type="project" value="GO_Central"/>
</dbReference>
<dbReference type="eggNOG" id="KOG0197">
    <property type="taxonomic scope" value="Eukaryota"/>
</dbReference>
<keyword evidence="5 6" id="KW-0067">ATP-binding</keyword>
<feature type="compositionally biased region" description="Low complexity" evidence="7">
    <location>
        <begin position="470"/>
        <end position="490"/>
    </location>
</feature>
<dbReference type="InterPro" id="IPR011009">
    <property type="entry name" value="Kinase-like_dom_sf"/>
</dbReference>
<dbReference type="CDD" id="cd14014">
    <property type="entry name" value="STKc_PknB_like"/>
    <property type="match status" value="1"/>
</dbReference>
<dbReference type="PANTHER" id="PTHR43895">
    <property type="entry name" value="CALCIUM/CALMODULIN-DEPENDENT PROTEIN KINASE KINASE-RELATED"/>
    <property type="match status" value="1"/>
</dbReference>
<evidence type="ECO:0000256" key="2">
    <source>
        <dbReference type="ARBA" id="ARBA00022679"/>
    </source>
</evidence>
<dbReference type="GO" id="GO:0005524">
    <property type="term" value="F:ATP binding"/>
    <property type="evidence" value="ECO:0007669"/>
    <property type="project" value="UniProtKB-UniRule"/>
</dbReference>
<dbReference type="PANTHER" id="PTHR43895:SF150">
    <property type="entry name" value="SERINE_THREONINE-PROTEIN KINASE STK11"/>
    <property type="match status" value="1"/>
</dbReference>
<evidence type="ECO:0000313" key="9">
    <source>
        <dbReference type="EMBL" id="EDQ89923.1"/>
    </source>
</evidence>
<reference evidence="9 10" key="1">
    <citation type="journal article" date="2008" name="Nature">
        <title>The genome of the choanoflagellate Monosiga brevicollis and the origin of metazoans.</title>
        <authorList>
            <consortium name="JGI Sequencing"/>
            <person name="King N."/>
            <person name="Westbrook M.J."/>
            <person name="Young S.L."/>
            <person name="Kuo A."/>
            <person name="Abedin M."/>
            <person name="Chapman J."/>
            <person name="Fairclough S."/>
            <person name="Hellsten U."/>
            <person name="Isogai Y."/>
            <person name="Letunic I."/>
            <person name="Marr M."/>
            <person name="Pincus D."/>
            <person name="Putnam N."/>
            <person name="Rokas A."/>
            <person name="Wright K.J."/>
            <person name="Zuzow R."/>
            <person name="Dirks W."/>
            <person name="Good M."/>
            <person name="Goodstein D."/>
            <person name="Lemons D."/>
            <person name="Li W."/>
            <person name="Lyons J.B."/>
            <person name="Morris A."/>
            <person name="Nichols S."/>
            <person name="Richter D.J."/>
            <person name="Salamov A."/>
            <person name="Bork P."/>
            <person name="Lim W.A."/>
            <person name="Manning G."/>
            <person name="Miller W.T."/>
            <person name="McGinnis W."/>
            <person name="Shapiro H."/>
            <person name="Tjian R."/>
            <person name="Grigoriev I.V."/>
            <person name="Rokhsar D."/>
        </authorList>
    </citation>
    <scope>NUCLEOTIDE SEQUENCE [LARGE SCALE GENOMIC DNA]</scope>
    <source>
        <strain evidence="10">MX1 / ATCC 50154</strain>
    </source>
</reference>
<evidence type="ECO:0000256" key="3">
    <source>
        <dbReference type="ARBA" id="ARBA00022741"/>
    </source>
</evidence>
<dbReference type="RefSeq" id="XP_001745345.1">
    <property type="nucleotide sequence ID" value="XM_001745293.1"/>
</dbReference>
<feature type="compositionally biased region" description="Low complexity" evidence="7">
    <location>
        <begin position="212"/>
        <end position="221"/>
    </location>
</feature>
<evidence type="ECO:0000256" key="4">
    <source>
        <dbReference type="ARBA" id="ARBA00022777"/>
    </source>
</evidence>
<dbReference type="GO" id="GO:0004674">
    <property type="term" value="F:protein serine/threonine kinase activity"/>
    <property type="evidence" value="ECO:0000318"/>
    <property type="project" value="GO_Central"/>
</dbReference>
<feature type="compositionally biased region" description="Polar residues" evidence="7">
    <location>
        <begin position="196"/>
        <end position="211"/>
    </location>
</feature>
<keyword evidence="2" id="KW-0808">Transferase</keyword>
<keyword evidence="10" id="KW-1185">Reference proteome</keyword>
<evidence type="ECO:0000256" key="6">
    <source>
        <dbReference type="PROSITE-ProRule" id="PRU10141"/>
    </source>
</evidence>
<feature type="compositionally biased region" description="Polar residues" evidence="7">
    <location>
        <begin position="410"/>
        <end position="434"/>
    </location>
</feature>
<dbReference type="PROSITE" id="PS50011">
    <property type="entry name" value="PROTEIN_KINASE_DOM"/>
    <property type="match status" value="2"/>
</dbReference>
<feature type="region of interest" description="Disordered" evidence="7">
    <location>
        <begin position="802"/>
        <end position="874"/>
    </location>
</feature>
<dbReference type="Gene3D" id="1.10.510.10">
    <property type="entry name" value="Transferase(Phosphotransferase) domain 1"/>
    <property type="match status" value="2"/>
</dbReference>
<dbReference type="Pfam" id="PF00069">
    <property type="entry name" value="Pkinase"/>
    <property type="match status" value="1"/>
</dbReference>
<feature type="compositionally biased region" description="Polar residues" evidence="7">
    <location>
        <begin position="263"/>
        <end position="280"/>
    </location>
</feature>
<evidence type="ECO:0000256" key="5">
    <source>
        <dbReference type="ARBA" id="ARBA00022840"/>
    </source>
</evidence>
<keyword evidence="4" id="KW-0418">Kinase</keyword>